<name>A0AAV4QA74_CAEEX</name>
<protein>
    <submittedName>
        <fullName evidence="1">Uncharacterized protein</fullName>
    </submittedName>
</protein>
<gene>
    <name evidence="1" type="ORF">CEXT_58031</name>
</gene>
<reference evidence="1 2" key="1">
    <citation type="submission" date="2021-06" db="EMBL/GenBank/DDBJ databases">
        <title>Caerostris extrusa draft genome.</title>
        <authorList>
            <person name="Kono N."/>
            <person name="Arakawa K."/>
        </authorList>
    </citation>
    <scope>NUCLEOTIDE SEQUENCE [LARGE SCALE GENOMIC DNA]</scope>
</reference>
<organism evidence="1 2">
    <name type="scientific">Caerostris extrusa</name>
    <name type="common">Bark spider</name>
    <name type="synonym">Caerostris bankana</name>
    <dbReference type="NCBI Taxonomy" id="172846"/>
    <lineage>
        <taxon>Eukaryota</taxon>
        <taxon>Metazoa</taxon>
        <taxon>Ecdysozoa</taxon>
        <taxon>Arthropoda</taxon>
        <taxon>Chelicerata</taxon>
        <taxon>Arachnida</taxon>
        <taxon>Araneae</taxon>
        <taxon>Araneomorphae</taxon>
        <taxon>Entelegynae</taxon>
        <taxon>Araneoidea</taxon>
        <taxon>Araneidae</taxon>
        <taxon>Caerostris</taxon>
    </lineage>
</organism>
<evidence type="ECO:0000313" key="2">
    <source>
        <dbReference type="Proteomes" id="UP001054945"/>
    </source>
</evidence>
<sequence>MPPVTSPHWKGLNWLISFRSCFLPPKKFPDISNETEALQKMPLGRYRYLKRLLPYLTNQSETVIYLNILRTKLW</sequence>
<dbReference type="AlphaFoldDB" id="A0AAV4QA74"/>
<accession>A0AAV4QA74</accession>
<comment type="caution">
    <text evidence="1">The sequence shown here is derived from an EMBL/GenBank/DDBJ whole genome shotgun (WGS) entry which is preliminary data.</text>
</comment>
<proteinExistence type="predicted"/>
<dbReference type="EMBL" id="BPLR01006023">
    <property type="protein sequence ID" value="GIY06938.1"/>
    <property type="molecule type" value="Genomic_DNA"/>
</dbReference>
<dbReference type="Proteomes" id="UP001054945">
    <property type="component" value="Unassembled WGS sequence"/>
</dbReference>
<keyword evidence="2" id="KW-1185">Reference proteome</keyword>
<evidence type="ECO:0000313" key="1">
    <source>
        <dbReference type="EMBL" id="GIY06938.1"/>
    </source>
</evidence>